<name>A0ABW1AAL9_9ACTN</name>
<evidence type="ECO:0000259" key="1">
    <source>
        <dbReference type="Pfam" id="PF19054"/>
    </source>
</evidence>
<dbReference type="SUPFAM" id="SSF47413">
    <property type="entry name" value="lambda repressor-like DNA-binding domains"/>
    <property type="match status" value="1"/>
</dbReference>
<comment type="caution">
    <text evidence="2">The sequence shown here is derived from an EMBL/GenBank/DDBJ whole genome shotgun (WGS) entry which is preliminary data.</text>
</comment>
<keyword evidence="3" id="KW-1185">Reference proteome</keyword>
<evidence type="ECO:0000313" key="3">
    <source>
        <dbReference type="Proteomes" id="UP001596074"/>
    </source>
</evidence>
<dbReference type="InterPro" id="IPR010982">
    <property type="entry name" value="Lambda_DNA-bd_dom_sf"/>
</dbReference>
<gene>
    <name evidence="2" type="ORF">ACFPZN_38985</name>
</gene>
<protein>
    <submittedName>
        <fullName evidence="2">Helix-turn-helix domain-containing protein</fullName>
    </submittedName>
</protein>
<dbReference type="Pfam" id="PF13560">
    <property type="entry name" value="HTH_31"/>
    <property type="match status" value="1"/>
</dbReference>
<dbReference type="InterPro" id="IPR001387">
    <property type="entry name" value="Cro/C1-type_HTH"/>
</dbReference>
<proteinExistence type="predicted"/>
<dbReference type="InterPro" id="IPR043917">
    <property type="entry name" value="DUF5753"/>
</dbReference>
<dbReference type="RefSeq" id="WP_378287574.1">
    <property type="nucleotide sequence ID" value="NZ_JBHSON010000073.1"/>
</dbReference>
<organism evidence="2 3">
    <name type="scientific">Actinomadura rugatobispora</name>
    <dbReference type="NCBI Taxonomy" id="1994"/>
    <lineage>
        <taxon>Bacteria</taxon>
        <taxon>Bacillati</taxon>
        <taxon>Actinomycetota</taxon>
        <taxon>Actinomycetes</taxon>
        <taxon>Streptosporangiales</taxon>
        <taxon>Thermomonosporaceae</taxon>
        <taxon>Actinomadura</taxon>
    </lineage>
</organism>
<dbReference type="Proteomes" id="UP001596074">
    <property type="component" value="Unassembled WGS sequence"/>
</dbReference>
<accession>A0ABW1AAL9</accession>
<evidence type="ECO:0000313" key="2">
    <source>
        <dbReference type="EMBL" id="MFC5751638.1"/>
    </source>
</evidence>
<reference evidence="3" key="1">
    <citation type="journal article" date="2019" name="Int. J. Syst. Evol. Microbiol.">
        <title>The Global Catalogue of Microorganisms (GCM) 10K type strain sequencing project: providing services to taxonomists for standard genome sequencing and annotation.</title>
        <authorList>
            <consortium name="The Broad Institute Genomics Platform"/>
            <consortium name="The Broad Institute Genome Sequencing Center for Infectious Disease"/>
            <person name="Wu L."/>
            <person name="Ma J."/>
        </authorList>
    </citation>
    <scope>NUCLEOTIDE SEQUENCE [LARGE SCALE GENOMIC DNA]</scope>
    <source>
        <strain evidence="3">KCTC 42087</strain>
    </source>
</reference>
<dbReference type="CDD" id="cd00093">
    <property type="entry name" value="HTH_XRE"/>
    <property type="match status" value="1"/>
</dbReference>
<dbReference type="EMBL" id="JBHSON010000073">
    <property type="protein sequence ID" value="MFC5751638.1"/>
    <property type="molecule type" value="Genomic_DNA"/>
</dbReference>
<sequence length="277" mass="31124">MATKRTPDQLPNPKSSMWAFIAFYLRFRRNQAGLSGEAMGRIMKVGKSKVSRIEIGQERLDWQEAEMIDKEWDTGGLFGLLVWYASLGHDPQWFAQYLDLEVRAGVISAFEAQVVPGLLQTEDYARALLISGDANLADQLLRERIERQLIFNRVSPPHFTTILSQNALEWPIGSPEIMRAQLARLLECAELSNFVVRVVPRSWQTGACPGLDGSFVRMSGDDFGEVAYAESPEGGRLVSAPPDVRKFHVRYDRISAKALPEGPSRDLIRQVMEALSE</sequence>
<feature type="domain" description="DUF5753" evidence="1">
    <location>
        <begin position="94"/>
        <end position="270"/>
    </location>
</feature>
<dbReference type="Pfam" id="PF19054">
    <property type="entry name" value="DUF5753"/>
    <property type="match status" value="1"/>
</dbReference>